<dbReference type="RefSeq" id="WP_242006848.1">
    <property type="nucleotide sequence ID" value="NZ_VLKP01000009.1"/>
</dbReference>
<feature type="transmembrane region" description="Helical" evidence="4">
    <location>
        <begin position="131"/>
        <end position="149"/>
    </location>
</feature>
<comment type="cofactor">
    <cofactor evidence="1">
        <name>Mg(2+)</name>
        <dbReference type="ChEBI" id="CHEBI:18420"/>
    </cofactor>
</comment>
<dbReference type="FunFam" id="3.30.70.270:FF:000001">
    <property type="entry name" value="Diguanylate cyclase domain protein"/>
    <property type="match status" value="1"/>
</dbReference>
<dbReference type="Proteomes" id="UP000316471">
    <property type="component" value="Unassembled WGS sequence"/>
</dbReference>
<dbReference type="PANTHER" id="PTHR45138:SF9">
    <property type="entry name" value="DIGUANYLATE CYCLASE DGCM-RELATED"/>
    <property type="match status" value="1"/>
</dbReference>
<evidence type="ECO:0000256" key="4">
    <source>
        <dbReference type="SAM" id="Phobius"/>
    </source>
</evidence>
<feature type="transmembrane region" description="Helical" evidence="4">
    <location>
        <begin position="88"/>
        <end position="106"/>
    </location>
</feature>
<dbReference type="InterPro" id="IPR029787">
    <property type="entry name" value="Nucleotide_cyclase"/>
</dbReference>
<feature type="transmembrane region" description="Helical" evidence="4">
    <location>
        <begin position="259"/>
        <end position="281"/>
    </location>
</feature>
<dbReference type="GO" id="GO:0005886">
    <property type="term" value="C:plasma membrane"/>
    <property type="evidence" value="ECO:0007669"/>
    <property type="project" value="TreeGrafter"/>
</dbReference>
<dbReference type="GO" id="GO:0043709">
    <property type="term" value="P:cell adhesion involved in single-species biofilm formation"/>
    <property type="evidence" value="ECO:0007669"/>
    <property type="project" value="TreeGrafter"/>
</dbReference>
<proteinExistence type="predicted"/>
<evidence type="ECO:0000259" key="5">
    <source>
        <dbReference type="PROSITE" id="PS50887"/>
    </source>
</evidence>
<protein>
    <recommendedName>
        <fullName evidence="2">diguanylate cyclase</fullName>
        <ecNumber evidence="2">2.7.7.65</ecNumber>
    </recommendedName>
</protein>
<dbReference type="EMBL" id="VLKP01000009">
    <property type="protein sequence ID" value="TWI09057.1"/>
    <property type="molecule type" value="Genomic_DNA"/>
</dbReference>
<organism evidence="6 7">
    <name type="scientific">Aerolutibacter ruishenii</name>
    <dbReference type="NCBI Taxonomy" id="686800"/>
    <lineage>
        <taxon>Bacteria</taxon>
        <taxon>Pseudomonadati</taxon>
        <taxon>Pseudomonadota</taxon>
        <taxon>Gammaproteobacteria</taxon>
        <taxon>Lysobacterales</taxon>
        <taxon>Lysobacteraceae</taxon>
        <taxon>Aerolutibacter</taxon>
    </lineage>
</organism>
<dbReference type="InterPro" id="IPR043128">
    <property type="entry name" value="Rev_trsase/Diguanyl_cyclase"/>
</dbReference>
<feature type="transmembrane region" description="Helical" evidence="4">
    <location>
        <begin position="20"/>
        <end position="40"/>
    </location>
</feature>
<dbReference type="GO" id="GO:1902201">
    <property type="term" value="P:negative regulation of bacterial-type flagellum-dependent cell motility"/>
    <property type="evidence" value="ECO:0007669"/>
    <property type="project" value="TreeGrafter"/>
</dbReference>
<evidence type="ECO:0000313" key="6">
    <source>
        <dbReference type="EMBL" id="TWI09057.1"/>
    </source>
</evidence>
<evidence type="ECO:0000256" key="1">
    <source>
        <dbReference type="ARBA" id="ARBA00001946"/>
    </source>
</evidence>
<dbReference type="EC" id="2.7.7.65" evidence="2"/>
<evidence type="ECO:0000256" key="2">
    <source>
        <dbReference type="ARBA" id="ARBA00012528"/>
    </source>
</evidence>
<evidence type="ECO:0000313" key="7">
    <source>
        <dbReference type="Proteomes" id="UP000316471"/>
    </source>
</evidence>
<sequence>MPLSTWGMEHDADIVRRFEVFSQVAGLVMIGFGLAVLLGWSHDFSLTGAAIVGRWDMKPGAAIGFMMAGVALLLSRNRGRVPQAAGRMLSLSVLVLGALTLVEYLWTLDLGIDHLFDDVDAHRLGRPPGRIAELAALAFVFLGGVGYLVSVRRGLWLRECLAIGVIAIAMTGMASYGFALAGQGNDLFAHMPIHTSLMLLLGALGWMSSVPTTGLTSVATANSLGGAFARRLLLPALLLPVAFSFVFKALQSRFGVSEVFASVLAALFTGGTVSWTIWWVAALLDRVERQRCESKVLRNDASTDALTGLANRRAFDAALAGLVAKQREHEFAFSLLMLDLDRFKTYNDTFGHPAGDDVMRLTGHLLVSALRPQDVPARYGGEEFAVLLPNTTAEQARDVALRILDDFRAFPWKHRAVTVSIGAAQAREGEDGAALVHRADSALYVAKRAGRNRLMMAQCYPLPVALGA</sequence>
<dbReference type="InterPro" id="IPR000160">
    <property type="entry name" value="GGDEF_dom"/>
</dbReference>
<keyword evidence="7" id="KW-1185">Reference proteome</keyword>
<keyword evidence="4" id="KW-0812">Transmembrane</keyword>
<keyword evidence="4" id="KW-1133">Transmembrane helix</keyword>
<accession>A0A562LN68</accession>
<comment type="catalytic activity">
    <reaction evidence="3">
        <text>2 GTP = 3',3'-c-di-GMP + 2 diphosphate</text>
        <dbReference type="Rhea" id="RHEA:24898"/>
        <dbReference type="ChEBI" id="CHEBI:33019"/>
        <dbReference type="ChEBI" id="CHEBI:37565"/>
        <dbReference type="ChEBI" id="CHEBI:58805"/>
        <dbReference type="EC" id="2.7.7.65"/>
    </reaction>
</comment>
<dbReference type="SUPFAM" id="SSF55073">
    <property type="entry name" value="Nucleotide cyclase"/>
    <property type="match status" value="1"/>
</dbReference>
<feature type="transmembrane region" description="Helical" evidence="4">
    <location>
        <begin position="161"/>
        <end position="181"/>
    </location>
</feature>
<dbReference type="Pfam" id="PF00990">
    <property type="entry name" value="GGDEF"/>
    <property type="match status" value="1"/>
</dbReference>
<gene>
    <name evidence="6" type="ORF">IP93_02214</name>
</gene>
<feature type="transmembrane region" description="Helical" evidence="4">
    <location>
        <begin position="228"/>
        <end position="247"/>
    </location>
</feature>
<dbReference type="SMART" id="SM00267">
    <property type="entry name" value="GGDEF"/>
    <property type="match status" value="1"/>
</dbReference>
<dbReference type="AlphaFoldDB" id="A0A562LN68"/>
<feature type="transmembrane region" description="Helical" evidence="4">
    <location>
        <begin position="60"/>
        <end position="76"/>
    </location>
</feature>
<keyword evidence="4" id="KW-0472">Membrane</keyword>
<dbReference type="GO" id="GO:0052621">
    <property type="term" value="F:diguanylate cyclase activity"/>
    <property type="evidence" value="ECO:0007669"/>
    <property type="project" value="UniProtKB-EC"/>
</dbReference>
<dbReference type="PROSITE" id="PS50887">
    <property type="entry name" value="GGDEF"/>
    <property type="match status" value="1"/>
</dbReference>
<name>A0A562LN68_9GAMM</name>
<dbReference type="PANTHER" id="PTHR45138">
    <property type="entry name" value="REGULATORY COMPONENTS OF SENSORY TRANSDUCTION SYSTEM"/>
    <property type="match status" value="1"/>
</dbReference>
<dbReference type="Gene3D" id="3.30.70.270">
    <property type="match status" value="1"/>
</dbReference>
<comment type="caution">
    <text evidence="6">The sequence shown here is derived from an EMBL/GenBank/DDBJ whole genome shotgun (WGS) entry which is preliminary data.</text>
</comment>
<feature type="domain" description="GGDEF" evidence="5">
    <location>
        <begin position="331"/>
        <end position="459"/>
    </location>
</feature>
<dbReference type="CDD" id="cd01949">
    <property type="entry name" value="GGDEF"/>
    <property type="match status" value="1"/>
</dbReference>
<evidence type="ECO:0000256" key="3">
    <source>
        <dbReference type="ARBA" id="ARBA00034247"/>
    </source>
</evidence>
<dbReference type="InterPro" id="IPR050469">
    <property type="entry name" value="Diguanylate_Cyclase"/>
</dbReference>
<dbReference type="NCBIfam" id="TIGR00254">
    <property type="entry name" value="GGDEF"/>
    <property type="match status" value="1"/>
</dbReference>
<reference evidence="6 7" key="1">
    <citation type="journal article" date="2015" name="Stand. Genomic Sci.">
        <title>Genomic Encyclopedia of Bacterial and Archaeal Type Strains, Phase III: the genomes of soil and plant-associated and newly described type strains.</title>
        <authorList>
            <person name="Whitman W.B."/>
            <person name="Woyke T."/>
            <person name="Klenk H.P."/>
            <person name="Zhou Y."/>
            <person name="Lilburn T.G."/>
            <person name="Beck B.J."/>
            <person name="De Vos P."/>
            <person name="Vandamme P."/>
            <person name="Eisen J.A."/>
            <person name="Garrity G."/>
            <person name="Hugenholtz P."/>
            <person name="Kyrpides N.C."/>
        </authorList>
    </citation>
    <scope>NUCLEOTIDE SEQUENCE [LARGE SCALE GENOMIC DNA]</scope>
    <source>
        <strain evidence="6 7">CGMCC 1.10136</strain>
    </source>
</reference>